<comment type="caution">
    <text evidence="1">The sequence shown here is derived from an EMBL/GenBank/DDBJ whole genome shotgun (WGS) entry which is preliminary data.</text>
</comment>
<evidence type="ECO:0008006" key="3">
    <source>
        <dbReference type="Google" id="ProtNLM"/>
    </source>
</evidence>
<gene>
    <name evidence="1" type="ORF">AB0E89_44930</name>
</gene>
<evidence type="ECO:0000313" key="1">
    <source>
        <dbReference type="EMBL" id="MEU3787584.1"/>
    </source>
</evidence>
<dbReference type="RefSeq" id="WP_334578171.1">
    <property type="nucleotide sequence ID" value="NZ_JBEZVE010000046.1"/>
</dbReference>
<proteinExistence type="predicted"/>
<organism evidence="1 2">
    <name type="scientific">Streptomyces sp. 900129855</name>
    <dbReference type="NCBI Taxonomy" id="3155129"/>
    <lineage>
        <taxon>Bacteria</taxon>
        <taxon>Bacillati</taxon>
        <taxon>Actinomycetota</taxon>
        <taxon>Actinomycetes</taxon>
        <taxon>Kitasatosporales</taxon>
        <taxon>Streptomycetaceae</taxon>
        <taxon>Streptomyces</taxon>
    </lineage>
</organism>
<protein>
    <recommendedName>
        <fullName evidence="3">Lipoprotein</fullName>
    </recommendedName>
</protein>
<dbReference type="PROSITE" id="PS51257">
    <property type="entry name" value="PROKAR_LIPOPROTEIN"/>
    <property type="match status" value="1"/>
</dbReference>
<dbReference type="Proteomes" id="UP001550739">
    <property type="component" value="Unassembled WGS sequence"/>
</dbReference>
<keyword evidence="2" id="KW-1185">Reference proteome</keyword>
<dbReference type="EMBL" id="JBEZVE010000046">
    <property type="protein sequence ID" value="MEU3787584.1"/>
    <property type="molecule type" value="Genomic_DNA"/>
</dbReference>
<evidence type="ECO:0000313" key="2">
    <source>
        <dbReference type="Proteomes" id="UP001550739"/>
    </source>
</evidence>
<accession>A0ABV2ZYC9</accession>
<name>A0ABV2ZYC9_9ACTN</name>
<sequence>MIRFTWQRGALSGLLTVITLLGASGCGMFPSDPADPPVFGARVDGDTIVVKMPMCPTDEIRRVEVYDFDDVKHENPRIVWSASGPTSESTRKGLVTLWSGEGFVEHSRKPSNSSIPPNIGVSYTDPTGDGRDDVFALRTIESAKLEPGKYWTRDGPMTAKQIDAQLHCGDGNS</sequence>
<reference evidence="1 2" key="1">
    <citation type="submission" date="2024-06" db="EMBL/GenBank/DDBJ databases">
        <title>The Natural Products Discovery Center: Release of the First 8490 Sequenced Strains for Exploring Actinobacteria Biosynthetic Diversity.</title>
        <authorList>
            <person name="Kalkreuter E."/>
            <person name="Kautsar S.A."/>
            <person name="Yang D."/>
            <person name="Bader C.D."/>
            <person name="Teijaro C.N."/>
            <person name="Fluegel L."/>
            <person name="Davis C.M."/>
            <person name="Simpson J.R."/>
            <person name="Lauterbach L."/>
            <person name="Steele A.D."/>
            <person name="Gui C."/>
            <person name="Meng S."/>
            <person name="Li G."/>
            <person name="Viehrig K."/>
            <person name="Ye F."/>
            <person name="Su P."/>
            <person name="Kiefer A.F."/>
            <person name="Nichols A."/>
            <person name="Cepeda A.J."/>
            <person name="Yan W."/>
            <person name="Fan B."/>
            <person name="Jiang Y."/>
            <person name="Adhikari A."/>
            <person name="Zheng C.-J."/>
            <person name="Schuster L."/>
            <person name="Cowan T.M."/>
            <person name="Smanski M.J."/>
            <person name="Chevrette M.G."/>
            <person name="De Carvalho L.P.S."/>
            <person name="Shen B."/>
        </authorList>
    </citation>
    <scope>NUCLEOTIDE SEQUENCE [LARGE SCALE GENOMIC DNA]</scope>
    <source>
        <strain evidence="1 2">NPDC033843</strain>
    </source>
</reference>